<name>A0A1C3W492_9BRAD</name>
<dbReference type="EMBL" id="FMAE01000005">
    <property type="protein sequence ID" value="SCB34863.1"/>
    <property type="molecule type" value="Genomic_DNA"/>
</dbReference>
<proteinExistence type="predicted"/>
<reference evidence="1 2" key="1">
    <citation type="submission" date="2016-08" db="EMBL/GenBank/DDBJ databases">
        <authorList>
            <person name="Seilhamer J.J."/>
        </authorList>
    </citation>
    <scope>NUCLEOTIDE SEQUENCE [LARGE SCALE GENOMIC DNA]</scope>
    <source>
        <strain evidence="1 2">CCBAU 10071</strain>
    </source>
</reference>
<dbReference type="AlphaFoldDB" id="A0A1C3W492"/>
<dbReference type="RefSeq" id="WP_157786023.1">
    <property type="nucleotide sequence ID" value="NZ_FMAE01000005.1"/>
</dbReference>
<sequence length="51" mass="5993">MTDANFLREQLALIRELAELADPHIRKRLLALAEKYERRLAEQSRNTQGRS</sequence>
<protein>
    <submittedName>
        <fullName evidence="1">Uncharacterized protein</fullName>
    </submittedName>
</protein>
<organism evidence="1 2">
    <name type="scientific">Bradyrhizobium yuanmingense</name>
    <dbReference type="NCBI Taxonomy" id="108015"/>
    <lineage>
        <taxon>Bacteria</taxon>
        <taxon>Pseudomonadati</taxon>
        <taxon>Pseudomonadota</taxon>
        <taxon>Alphaproteobacteria</taxon>
        <taxon>Hyphomicrobiales</taxon>
        <taxon>Nitrobacteraceae</taxon>
        <taxon>Bradyrhizobium</taxon>
    </lineage>
</organism>
<evidence type="ECO:0000313" key="1">
    <source>
        <dbReference type="EMBL" id="SCB34863.1"/>
    </source>
</evidence>
<dbReference type="Proteomes" id="UP000183174">
    <property type="component" value="Unassembled WGS sequence"/>
</dbReference>
<evidence type="ECO:0000313" key="2">
    <source>
        <dbReference type="Proteomes" id="UP000183174"/>
    </source>
</evidence>
<gene>
    <name evidence="1" type="ORF">GA0061099_1005239</name>
</gene>
<accession>A0A1C3W492</accession>